<comment type="caution">
    <text evidence="4">The sequence shown here is derived from an EMBL/GenBank/DDBJ whole genome shotgun (WGS) entry which is preliminary data.</text>
</comment>
<evidence type="ECO:0000256" key="2">
    <source>
        <dbReference type="PROSITE-ProRule" id="PRU00169"/>
    </source>
</evidence>
<dbReference type="Gene3D" id="3.40.50.2300">
    <property type="match status" value="1"/>
</dbReference>
<dbReference type="SUPFAM" id="SSF52172">
    <property type="entry name" value="CheY-like"/>
    <property type="match status" value="1"/>
</dbReference>
<dbReference type="Pfam" id="PF00072">
    <property type="entry name" value="Response_reg"/>
    <property type="match status" value="1"/>
</dbReference>
<evidence type="ECO:0000313" key="5">
    <source>
        <dbReference type="Proteomes" id="UP001231616"/>
    </source>
</evidence>
<evidence type="ECO:0000259" key="3">
    <source>
        <dbReference type="PROSITE" id="PS50110"/>
    </source>
</evidence>
<dbReference type="EMBL" id="JAUZVZ010000019">
    <property type="protein sequence ID" value="MDP4537065.1"/>
    <property type="molecule type" value="Genomic_DNA"/>
</dbReference>
<feature type="domain" description="Response regulatory" evidence="3">
    <location>
        <begin position="5"/>
        <end position="120"/>
    </location>
</feature>
<sequence length="126" mass="13773">MNTNIALIIDDNATIRELLRQTLKLLGFQQIHDAPNGLTGIELAQQQPFDVIFLDLELPDLHGTSVLSHLKPRLPDTPVIVVTAHTTVENLKLSLAAGASGFVAKPFSAQKIKAILHKNDHQQSLV</sequence>
<gene>
    <name evidence="4" type="ORF">Q3O60_12775</name>
</gene>
<dbReference type="PANTHER" id="PTHR44591:SF3">
    <property type="entry name" value="RESPONSE REGULATORY DOMAIN-CONTAINING PROTEIN"/>
    <property type="match status" value="1"/>
</dbReference>
<dbReference type="InterPro" id="IPR011006">
    <property type="entry name" value="CheY-like_superfamily"/>
</dbReference>
<keyword evidence="5" id="KW-1185">Reference proteome</keyword>
<dbReference type="CDD" id="cd00156">
    <property type="entry name" value="REC"/>
    <property type="match status" value="1"/>
</dbReference>
<dbReference type="PANTHER" id="PTHR44591">
    <property type="entry name" value="STRESS RESPONSE REGULATOR PROTEIN 1"/>
    <property type="match status" value="1"/>
</dbReference>
<dbReference type="RefSeq" id="WP_305894331.1">
    <property type="nucleotide sequence ID" value="NZ_JAUZVZ010000019.1"/>
</dbReference>
<protein>
    <submittedName>
        <fullName evidence="4">Response regulator</fullName>
    </submittedName>
</protein>
<proteinExistence type="predicted"/>
<reference evidence="4 5" key="1">
    <citation type="submission" date="2023-08" db="EMBL/GenBank/DDBJ databases">
        <authorList>
            <person name="Joshi A."/>
            <person name="Thite S."/>
        </authorList>
    </citation>
    <scope>NUCLEOTIDE SEQUENCE [LARGE SCALE GENOMIC DNA]</scope>
    <source>
        <strain evidence="4 5">AC40</strain>
    </source>
</reference>
<dbReference type="SMART" id="SM00448">
    <property type="entry name" value="REC"/>
    <property type="match status" value="1"/>
</dbReference>
<evidence type="ECO:0000256" key="1">
    <source>
        <dbReference type="ARBA" id="ARBA00022553"/>
    </source>
</evidence>
<name>A0ABT9H162_9GAMM</name>
<dbReference type="Proteomes" id="UP001231616">
    <property type="component" value="Unassembled WGS sequence"/>
</dbReference>
<dbReference type="InterPro" id="IPR050595">
    <property type="entry name" value="Bact_response_regulator"/>
</dbReference>
<keyword evidence="1 2" id="KW-0597">Phosphoprotein</keyword>
<dbReference type="InterPro" id="IPR001789">
    <property type="entry name" value="Sig_transdc_resp-reg_receiver"/>
</dbReference>
<evidence type="ECO:0000313" key="4">
    <source>
        <dbReference type="EMBL" id="MDP4537065.1"/>
    </source>
</evidence>
<accession>A0ABT9H162</accession>
<organism evidence="4 5">
    <name type="scientific">Alkalimonas collagenimarina</name>
    <dbReference type="NCBI Taxonomy" id="400390"/>
    <lineage>
        <taxon>Bacteria</taxon>
        <taxon>Pseudomonadati</taxon>
        <taxon>Pseudomonadota</taxon>
        <taxon>Gammaproteobacteria</taxon>
        <taxon>Alkalimonas</taxon>
    </lineage>
</organism>
<feature type="modified residue" description="4-aspartylphosphate" evidence="2">
    <location>
        <position position="55"/>
    </location>
</feature>
<dbReference type="PROSITE" id="PS50110">
    <property type="entry name" value="RESPONSE_REGULATORY"/>
    <property type="match status" value="1"/>
</dbReference>